<dbReference type="Proteomes" id="UP001108089">
    <property type="component" value="Unassembled WGS sequence"/>
</dbReference>
<comment type="caution">
    <text evidence="2">The sequence shown here is derived from an EMBL/GenBank/DDBJ whole genome shotgun (WGS) entry which is preliminary data.</text>
</comment>
<evidence type="ECO:0000313" key="3">
    <source>
        <dbReference type="Proteomes" id="UP001108089"/>
    </source>
</evidence>
<reference evidence="2" key="1">
    <citation type="submission" date="2022-01" db="EMBL/GenBank/DDBJ databases">
        <title>Gordonia xiamenensis sp. nov., isolated from surface seawater in Xiamen.</title>
        <authorList>
            <person name="He Y.F."/>
        </authorList>
    </citation>
    <scope>NUCLEOTIDE SEQUENCE</scope>
    <source>
        <strain evidence="2">GW1C4-4</strain>
    </source>
</reference>
<gene>
    <name evidence="2" type="ORF">L1892_20110</name>
</gene>
<feature type="chain" id="PRO_5045763052" evidence="1">
    <location>
        <begin position="30"/>
        <end position="85"/>
    </location>
</feature>
<sequence length="85" mass="8476">MAATPIRRVLAGTLLAAGLATFGAGAAFAADPGGALPAPEGSSRGSILDLVETRDFGGPGGDDLTRKGYGDPIGDAGQLKVYRPY</sequence>
<keyword evidence="1" id="KW-0732">Signal</keyword>
<protein>
    <submittedName>
        <fullName evidence="2">Uncharacterized protein</fullName>
    </submittedName>
</protein>
<evidence type="ECO:0000313" key="2">
    <source>
        <dbReference type="EMBL" id="MCF3940679.1"/>
    </source>
</evidence>
<dbReference type="RefSeq" id="WP_235725423.1">
    <property type="nucleotide sequence ID" value="NZ_JAKGCU010000024.1"/>
</dbReference>
<feature type="signal peptide" evidence="1">
    <location>
        <begin position="1"/>
        <end position="29"/>
    </location>
</feature>
<keyword evidence="3" id="KW-1185">Reference proteome</keyword>
<dbReference type="EMBL" id="JAKGCU010000024">
    <property type="protein sequence ID" value="MCF3940679.1"/>
    <property type="molecule type" value="Genomic_DNA"/>
</dbReference>
<evidence type="ECO:0000256" key="1">
    <source>
        <dbReference type="SAM" id="SignalP"/>
    </source>
</evidence>
<proteinExistence type="predicted"/>
<accession>A0ABS9DR21</accession>
<name>A0ABS9DR21_9ACTN</name>
<organism evidence="2 3">
    <name type="scientific">Gordonia tangerina</name>
    <dbReference type="NCBI Taxonomy" id="2911060"/>
    <lineage>
        <taxon>Bacteria</taxon>
        <taxon>Bacillati</taxon>
        <taxon>Actinomycetota</taxon>
        <taxon>Actinomycetes</taxon>
        <taxon>Mycobacteriales</taxon>
        <taxon>Gordoniaceae</taxon>
        <taxon>Gordonia</taxon>
    </lineage>
</organism>